<dbReference type="GO" id="GO:0005548">
    <property type="term" value="F:phospholipid transporter activity"/>
    <property type="evidence" value="ECO:0007669"/>
    <property type="project" value="TreeGrafter"/>
</dbReference>
<evidence type="ECO:0000259" key="1">
    <source>
        <dbReference type="Pfam" id="PF02470"/>
    </source>
</evidence>
<dbReference type="InterPro" id="IPR052336">
    <property type="entry name" value="MlaD_Phospholipid_Transporter"/>
</dbReference>
<feature type="domain" description="Mce/MlaD" evidence="1">
    <location>
        <begin position="38"/>
        <end position="115"/>
    </location>
</feature>
<dbReference type="OrthoDB" id="7164001at2"/>
<dbReference type="InterPro" id="IPR003399">
    <property type="entry name" value="Mce/MlaD"/>
</dbReference>
<protein>
    <submittedName>
        <fullName evidence="2">Outer membrane lipid asymmetry maintenance protein MlaD</fullName>
    </submittedName>
</protein>
<name>A0A2S0UR84_9RHOB</name>
<dbReference type="AlphaFoldDB" id="A0A2S0UR84"/>
<dbReference type="Pfam" id="PF02470">
    <property type="entry name" value="MlaD"/>
    <property type="match status" value="1"/>
</dbReference>
<reference evidence="2 3" key="1">
    <citation type="submission" date="2018-04" db="EMBL/GenBank/DDBJ databases">
        <title>Genome sequencing of Gemmobacter.</title>
        <authorList>
            <person name="Yi H."/>
            <person name="Baek M.-G."/>
        </authorList>
    </citation>
    <scope>NUCLEOTIDE SEQUENCE [LARGE SCALE GENOMIC DNA]</scope>
    <source>
        <strain evidence="2 3">HYN0069</strain>
    </source>
</reference>
<dbReference type="Proteomes" id="UP000244496">
    <property type="component" value="Chromosome"/>
</dbReference>
<dbReference type="KEGG" id="geh:HYN69_10175"/>
<evidence type="ECO:0000313" key="2">
    <source>
        <dbReference type="EMBL" id="AWB50336.1"/>
    </source>
</evidence>
<dbReference type="EMBL" id="CP028918">
    <property type="protein sequence ID" value="AWB50336.1"/>
    <property type="molecule type" value="Genomic_DNA"/>
</dbReference>
<accession>A0A2S0UR84</accession>
<dbReference type="PANTHER" id="PTHR33371">
    <property type="entry name" value="INTERMEMBRANE PHOSPHOLIPID TRANSPORT SYSTEM BINDING PROTEIN MLAD-RELATED"/>
    <property type="match status" value="1"/>
</dbReference>
<dbReference type="GO" id="GO:0005543">
    <property type="term" value="F:phospholipid binding"/>
    <property type="evidence" value="ECO:0007669"/>
    <property type="project" value="TreeGrafter"/>
</dbReference>
<dbReference type="NCBIfam" id="TIGR04430">
    <property type="entry name" value="OM_asym_MlaD"/>
    <property type="match status" value="1"/>
</dbReference>
<gene>
    <name evidence="2" type="primary">mlaD</name>
    <name evidence="2" type="ORF">HYN69_10175</name>
</gene>
<dbReference type="PANTHER" id="PTHR33371:SF4">
    <property type="entry name" value="INTERMEMBRANE PHOSPHOLIPID TRANSPORT SYSTEM BINDING PROTEIN MLAD"/>
    <property type="match status" value="1"/>
</dbReference>
<proteinExistence type="predicted"/>
<organism evidence="2 3">
    <name type="scientific">Paragemmobacter aquarius</name>
    <dbReference type="NCBI Taxonomy" id="2169400"/>
    <lineage>
        <taxon>Bacteria</taxon>
        <taxon>Pseudomonadati</taxon>
        <taxon>Pseudomonadota</taxon>
        <taxon>Alphaproteobacteria</taxon>
        <taxon>Rhodobacterales</taxon>
        <taxon>Paracoccaceae</taxon>
        <taxon>Paragemmobacter</taxon>
    </lineage>
</organism>
<sequence>MAGSKAEIAAGGAVLAAAVAFLVYAGQVTGMSGGTAASYDLRASFRSVEGVTVGTDVRLAGVKVGTVTALALNPQTFFADAVLSVQSDVQLPDDSAALVSSEGLLGGNFVELVPGGSPENYAAGAEIEDTQGAVSVISLMMKFAGGGSDGAAPDAAGGTAADGAGVAP</sequence>
<dbReference type="RefSeq" id="WP_108437146.1">
    <property type="nucleotide sequence ID" value="NZ_CP028918.1"/>
</dbReference>
<dbReference type="InterPro" id="IPR030970">
    <property type="entry name" value="ABC_MlaD"/>
</dbReference>
<keyword evidence="3" id="KW-1185">Reference proteome</keyword>
<evidence type="ECO:0000313" key="3">
    <source>
        <dbReference type="Proteomes" id="UP000244496"/>
    </source>
</evidence>